<reference evidence="8" key="2">
    <citation type="submission" date="2009-11" db="EMBL/GenBank/DDBJ databases">
        <title>The Genome Sequence of Allomyces macrogynus strain ATCC 38327.</title>
        <authorList>
            <consortium name="The Broad Institute Genome Sequencing Platform"/>
            <person name="Russ C."/>
            <person name="Cuomo C."/>
            <person name="Shea T."/>
            <person name="Young S.K."/>
            <person name="Zeng Q."/>
            <person name="Koehrsen M."/>
            <person name="Haas B."/>
            <person name="Borodovsky M."/>
            <person name="Guigo R."/>
            <person name="Alvarado L."/>
            <person name="Berlin A."/>
            <person name="Borenstein D."/>
            <person name="Chen Z."/>
            <person name="Engels R."/>
            <person name="Freedman E."/>
            <person name="Gellesch M."/>
            <person name="Goldberg J."/>
            <person name="Griggs A."/>
            <person name="Gujja S."/>
            <person name="Heiman D."/>
            <person name="Hepburn T."/>
            <person name="Howarth C."/>
            <person name="Jen D."/>
            <person name="Larson L."/>
            <person name="Lewis B."/>
            <person name="Mehta T."/>
            <person name="Park D."/>
            <person name="Pearson M."/>
            <person name="Roberts A."/>
            <person name="Saif S."/>
            <person name="Shenoy N."/>
            <person name="Sisk P."/>
            <person name="Stolte C."/>
            <person name="Sykes S."/>
            <person name="Walk T."/>
            <person name="White J."/>
            <person name="Yandava C."/>
            <person name="Burger G."/>
            <person name="Gray M.W."/>
            <person name="Holland P.W.H."/>
            <person name="King N."/>
            <person name="Lang F.B.F."/>
            <person name="Roger A.J."/>
            <person name="Ruiz-Trillo I."/>
            <person name="Lander E."/>
            <person name="Nusbaum C."/>
        </authorList>
    </citation>
    <scope>NUCLEOTIDE SEQUENCE [LARGE SCALE GENOMIC DNA]</scope>
    <source>
        <strain evidence="8">ATCC 38327</strain>
    </source>
</reference>
<dbReference type="InterPro" id="IPR050859">
    <property type="entry name" value="Class-I_PLP-dep_aminotransf"/>
</dbReference>
<keyword evidence="8" id="KW-1185">Reference proteome</keyword>
<dbReference type="SMR" id="A0A0L0S4I2"/>
<dbReference type="EMBL" id="GG745331">
    <property type="protein sequence ID" value="KNE57422.1"/>
    <property type="molecule type" value="Genomic_DNA"/>
</dbReference>
<comment type="cofactor">
    <cofactor evidence="1">
        <name>pyridoxal 5'-phosphate</name>
        <dbReference type="ChEBI" id="CHEBI:597326"/>
    </cofactor>
</comment>
<keyword evidence="4" id="KW-0808">Transferase</keyword>
<dbReference type="STRING" id="578462.A0A0L0S4I2"/>
<dbReference type="AlphaFoldDB" id="A0A0L0S4I2"/>
<evidence type="ECO:0000313" key="7">
    <source>
        <dbReference type="EMBL" id="KNE57422.1"/>
    </source>
</evidence>
<dbReference type="eggNOG" id="KOG0634">
    <property type="taxonomic scope" value="Eukaryota"/>
</dbReference>
<name>A0A0L0S4I2_ALLM3</name>
<reference evidence="7 8" key="1">
    <citation type="submission" date="2009-11" db="EMBL/GenBank/DDBJ databases">
        <title>Annotation of Allomyces macrogynus ATCC 38327.</title>
        <authorList>
            <consortium name="The Broad Institute Genome Sequencing Platform"/>
            <person name="Russ C."/>
            <person name="Cuomo C."/>
            <person name="Burger G."/>
            <person name="Gray M.W."/>
            <person name="Holland P.W.H."/>
            <person name="King N."/>
            <person name="Lang F.B.F."/>
            <person name="Roger A.J."/>
            <person name="Ruiz-Trillo I."/>
            <person name="Young S.K."/>
            <person name="Zeng Q."/>
            <person name="Gargeya S."/>
            <person name="Fitzgerald M."/>
            <person name="Haas B."/>
            <person name="Abouelleil A."/>
            <person name="Alvarado L."/>
            <person name="Arachchi H.M."/>
            <person name="Berlin A."/>
            <person name="Chapman S.B."/>
            <person name="Gearin G."/>
            <person name="Goldberg J."/>
            <person name="Griggs A."/>
            <person name="Gujja S."/>
            <person name="Hansen M."/>
            <person name="Heiman D."/>
            <person name="Howarth C."/>
            <person name="Larimer J."/>
            <person name="Lui A."/>
            <person name="MacDonald P.J.P."/>
            <person name="McCowen C."/>
            <person name="Montmayeur A."/>
            <person name="Murphy C."/>
            <person name="Neiman D."/>
            <person name="Pearson M."/>
            <person name="Priest M."/>
            <person name="Roberts A."/>
            <person name="Saif S."/>
            <person name="Shea T."/>
            <person name="Sisk P."/>
            <person name="Stolte C."/>
            <person name="Sykes S."/>
            <person name="Wortman J."/>
            <person name="Nusbaum C."/>
            <person name="Birren B."/>
        </authorList>
    </citation>
    <scope>NUCLEOTIDE SEQUENCE [LARGE SCALE GENOMIC DNA]</scope>
    <source>
        <strain evidence="7 8">ATCC 38327</strain>
    </source>
</reference>
<dbReference type="GO" id="GO:0030170">
    <property type="term" value="F:pyridoxal phosphate binding"/>
    <property type="evidence" value="ECO:0007669"/>
    <property type="project" value="InterPro"/>
</dbReference>
<evidence type="ECO:0000256" key="4">
    <source>
        <dbReference type="ARBA" id="ARBA00022679"/>
    </source>
</evidence>
<feature type="domain" description="Aminotransferase class I/classII large" evidence="6">
    <location>
        <begin position="110"/>
        <end position="491"/>
    </location>
</feature>
<evidence type="ECO:0000256" key="3">
    <source>
        <dbReference type="ARBA" id="ARBA00022576"/>
    </source>
</evidence>
<keyword evidence="3" id="KW-0032">Aminotransferase</keyword>
<proteinExistence type="inferred from homology"/>
<protein>
    <recommendedName>
        <fullName evidence="6">Aminotransferase class I/classII large domain-containing protein</fullName>
    </recommendedName>
</protein>
<evidence type="ECO:0000256" key="1">
    <source>
        <dbReference type="ARBA" id="ARBA00001933"/>
    </source>
</evidence>
<dbReference type="Proteomes" id="UP000054350">
    <property type="component" value="Unassembled WGS sequence"/>
</dbReference>
<dbReference type="Pfam" id="PF00155">
    <property type="entry name" value="Aminotran_1_2"/>
    <property type="match status" value="1"/>
</dbReference>
<comment type="similarity">
    <text evidence="2">Belongs to the class-I pyridoxal-phosphate-dependent aminotransferase family.</text>
</comment>
<dbReference type="InterPro" id="IPR015421">
    <property type="entry name" value="PyrdxlP-dep_Trfase_major"/>
</dbReference>
<dbReference type="SUPFAM" id="SSF53383">
    <property type="entry name" value="PLP-dependent transferases"/>
    <property type="match status" value="1"/>
</dbReference>
<accession>A0A0L0S4I2</accession>
<dbReference type="PANTHER" id="PTHR42790">
    <property type="entry name" value="AMINOTRANSFERASE"/>
    <property type="match status" value="1"/>
</dbReference>
<evidence type="ECO:0000256" key="5">
    <source>
        <dbReference type="ARBA" id="ARBA00022898"/>
    </source>
</evidence>
<evidence type="ECO:0000313" key="8">
    <source>
        <dbReference type="Proteomes" id="UP000054350"/>
    </source>
</evidence>
<dbReference type="VEuPathDB" id="FungiDB:AMAG_03140"/>
<dbReference type="InterPro" id="IPR004839">
    <property type="entry name" value="Aminotransferase_I/II_large"/>
</dbReference>
<dbReference type="OMA" id="TQGYPPL"/>
<keyword evidence="5" id="KW-0663">Pyridoxal phosphate</keyword>
<dbReference type="PANTHER" id="PTHR42790:SF19">
    <property type="entry name" value="KYNURENINE_ALPHA-AMINOADIPATE AMINOTRANSFERASE, MITOCHONDRIAL"/>
    <property type="match status" value="1"/>
</dbReference>
<dbReference type="GO" id="GO:1901605">
    <property type="term" value="P:alpha-amino acid metabolic process"/>
    <property type="evidence" value="ECO:0007669"/>
    <property type="project" value="TreeGrafter"/>
</dbReference>
<organism evidence="7 8">
    <name type="scientific">Allomyces macrogynus (strain ATCC 38327)</name>
    <name type="common">Allomyces javanicus var. macrogynus</name>
    <dbReference type="NCBI Taxonomy" id="578462"/>
    <lineage>
        <taxon>Eukaryota</taxon>
        <taxon>Fungi</taxon>
        <taxon>Fungi incertae sedis</taxon>
        <taxon>Blastocladiomycota</taxon>
        <taxon>Blastocladiomycetes</taxon>
        <taxon>Blastocladiales</taxon>
        <taxon>Blastocladiaceae</taxon>
        <taxon>Allomyces</taxon>
    </lineage>
</organism>
<dbReference type="OrthoDB" id="691673at2759"/>
<gene>
    <name evidence="7" type="ORF">AMAG_03140</name>
</gene>
<dbReference type="InterPro" id="IPR015424">
    <property type="entry name" value="PyrdxlP-dep_Trfase"/>
</dbReference>
<dbReference type="Gene3D" id="3.40.640.10">
    <property type="entry name" value="Type I PLP-dependent aspartate aminotransferase-like (Major domain)"/>
    <property type="match status" value="1"/>
</dbReference>
<evidence type="ECO:0000259" key="6">
    <source>
        <dbReference type="Pfam" id="PF00155"/>
    </source>
</evidence>
<sequence>MFAQAVTSRGRRVAAAVPAPAARTLLGSRTMTTNNKTTTPIAKPIQDYTKYLTAVSLARQPSAIRALQPIMAMPGMISLAGGLPNPATFPIANVELTLKNGAKISMGDTMTRAALQYGPTPGHPDLVAFFEKLQARVHGTPYANKQLERKILVGNGSQDLLAKAINALVAPGDTLLVESPCYVGTLAILKPMVKAQGVKLAEVPTDAHGLIPDALDKILADWPATSPKPRVLYTVPTGGNPTGNMAPIERRRAIYALAQKHDLVMLEDDPYYYLQFALPTTDAATQQLTPPADQATDVALGDRYASALVPSYTSLDTDARVIRFESLSKVISAGLRVGLCTGPAPLVDRIALDVQATSLQPTGLSQAVILALAQHSWHGVPAGFLAHAARVAAFYRSRRDALLKAMSAVRLVEDGLVEMSVPQAGMFLWLKLKTVDDASALVKGYATDRKVLLLPGIEFLPNAQPGEPCAFVRATYSTATDEQMQEGMKRLRECIDLAMRDQQKQKQQAPKK</sequence>
<evidence type="ECO:0000256" key="2">
    <source>
        <dbReference type="ARBA" id="ARBA00007441"/>
    </source>
</evidence>
<dbReference type="GO" id="GO:0008483">
    <property type="term" value="F:transaminase activity"/>
    <property type="evidence" value="ECO:0007669"/>
    <property type="project" value="UniProtKB-KW"/>
</dbReference>
<dbReference type="CDD" id="cd00609">
    <property type="entry name" value="AAT_like"/>
    <property type="match status" value="1"/>
</dbReference>